<sequence length="135" mass="15788">MLPRHRILLGNERFVHRHIFSAMVLWASAANRPAFCVFTMPGWLFRLHLPFWPLHSVVLANSDLANNSFIMSLRCSKFPLFSCSYRYPGLPLRIPHQYRYCCRYPHHNVPKIHPSPQNALCPDGWIYSRLRSLAA</sequence>
<reference evidence="1 2" key="1">
    <citation type="journal article" date="2018" name="Front. Microbiol.">
        <title>Genome-Wide Analysis of Corynespora cassiicola Leaf Fall Disease Putative Effectors.</title>
        <authorList>
            <person name="Lopez D."/>
            <person name="Ribeiro S."/>
            <person name="Label P."/>
            <person name="Fumanal B."/>
            <person name="Venisse J.S."/>
            <person name="Kohler A."/>
            <person name="de Oliveira R.R."/>
            <person name="Labutti K."/>
            <person name="Lipzen A."/>
            <person name="Lail K."/>
            <person name="Bauer D."/>
            <person name="Ohm R.A."/>
            <person name="Barry K.W."/>
            <person name="Spatafora J."/>
            <person name="Grigoriev I.V."/>
            <person name="Martin F.M."/>
            <person name="Pujade-Renaud V."/>
        </authorList>
    </citation>
    <scope>NUCLEOTIDE SEQUENCE [LARGE SCALE GENOMIC DNA]</scope>
    <source>
        <strain evidence="1 2">Philippines</strain>
    </source>
</reference>
<dbReference type="EMBL" id="KZ678237">
    <property type="protein sequence ID" value="PSN58630.1"/>
    <property type="molecule type" value="Genomic_DNA"/>
</dbReference>
<protein>
    <submittedName>
        <fullName evidence="1">Uncharacterized protein</fullName>
    </submittedName>
</protein>
<proteinExistence type="predicted"/>
<dbReference type="Proteomes" id="UP000240883">
    <property type="component" value="Unassembled WGS sequence"/>
</dbReference>
<organism evidence="1 2">
    <name type="scientific">Corynespora cassiicola Philippines</name>
    <dbReference type="NCBI Taxonomy" id="1448308"/>
    <lineage>
        <taxon>Eukaryota</taxon>
        <taxon>Fungi</taxon>
        <taxon>Dikarya</taxon>
        <taxon>Ascomycota</taxon>
        <taxon>Pezizomycotina</taxon>
        <taxon>Dothideomycetes</taxon>
        <taxon>Pleosporomycetidae</taxon>
        <taxon>Pleosporales</taxon>
        <taxon>Corynesporascaceae</taxon>
        <taxon>Corynespora</taxon>
    </lineage>
</organism>
<name>A0A2T2MZH8_CORCC</name>
<accession>A0A2T2MZH8</accession>
<keyword evidence="2" id="KW-1185">Reference proteome</keyword>
<dbReference type="AlphaFoldDB" id="A0A2T2MZH8"/>
<evidence type="ECO:0000313" key="1">
    <source>
        <dbReference type="EMBL" id="PSN58630.1"/>
    </source>
</evidence>
<evidence type="ECO:0000313" key="2">
    <source>
        <dbReference type="Proteomes" id="UP000240883"/>
    </source>
</evidence>
<gene>
    <name evidence="1" type="ORF">BS50DRAFT_81898</name>
</gene>